<dbReference type="AlphaFoldDB" id="A0A5C4MX86"/>
<feature type="chain" id="PRO_5022794595" evidence="1">
    <location>
        <begin position="19"/>
        <end position="131"/>
    </location>
</feature>
<dbReference type="EMBL" id="VDFU01000012">
    <property type="protein sequence ID" value="TNC49338.1"/>
    <property type="molecule type" value="Genomic_DNA"/>
</dbReference>
<evidence type="ECO:0000313" key="3">
    <source>
        <dbReference type="Proteomes" id="UP000305887"/>
    </source>
</evidence>
<comment type="caution">
    <text evidence="2">The sequence shown here is derived from an EMBL/GenBank/DDBJ whole genome shotgun (WGS) entry which is preliminary data.</text>
</comment>
<evidence type="ECO:0000256" key="1">
    <source>
        <dbReference type="SAM" id="SignalP"/>
    </source>
</evidence>
<organism evidence="2 3">
    <name type="scientific">Rubellimicrobium rubrum</name>
    <dbReference type="NCBI Taxonomy" id="2585369"/>
    <lineage>
        <taxon>Bacteria</taxon>
        <taxon>Pseudomonadati</taxon>
        <taxon>Pseudomonadota</taxon>
        <taxon>Alphaproteobacteria</taxon>
        <taxon>Rhodobacterales</taxon>
        <taxon>Roseobacteraceae</taxon>
        <taxon>Rubellimicrobium</taxon>
    </lineage>
</organism>
<gene>
    <name evidence="2" type="ORF">FHG66_11445</name>
</gene>
<reference evidence="2 3" key="1">
    <citation type="submission" date="2019-06" db="EMBL/GenBank/DDBJ databases">
        <title>YIM 131921 draft genome.</title>
        <authorList>
            <person name="Jiang L."/>
        </authorList>
    </citation>
    <scope>NUCLEOTIDE SEQUENCE [LARGE SCALE GENOMIC DNA]</scope>
    <source>
        <strain evidence="2 3">YIM 131921</strain>
    </source>
</reference>
<keyword evidence="1" id="KW-0732">Signal</keyword>
<sequence>MRRFVPAAVLLSALALSACQTPRESCISSASRELRTVDSLIRETQGNLSRGYAIVTEQRIDVDRRICEVELEDGTERQYFCDDTDVIDVERPVAIDLSAEQAKLDSLLERRVSLAAEREARVQACVATYPE</sequence>
<dbReference type="Proteomes" id="UP000305887">
    <property type="component" value="Unassembled WGS sequence"/>
</dbReference>
<name>A0A5C4MX86_9RHOB</name>
<proteinExistence type="predicted"/>
<dbReference type="RefSeq" id="WP_139076885.1">
    <property type="nucleotide sequence ID" value="NZ_VDFU01000012.1"/>
</dbReference>
<feature type="signal peptide" evidence="1">
    <location>
        <begin position="1"/>
        <end position="18"/>
    </location>
</feature>
<dbReference type="OrthoDB" id="7875456at2"/>
<evidence type="ECO:0000313" key="2">
    <source>
        <dbReference type="EMBL" id="TNC49338.1"/>
    </source>
</evidence>
<keyword evidence="3" id="KW-1185">Reference proteome</keyword>
<protein>
    <submittedName>
        <fullName evidence="2">Uncharacterized protein</fullName>
    </submittedName>
</protein>
<dbReference type="PROSITE" id="PS51257">
    <property type="entry name" value="PROKAR_LIPOPROTEIN"/>
    <property type="match status" value="1"/>
</dbReference>
<accession>A0A5C4MX86</accession>